<dbReference type="GO" id="GO:0016491">
    <property type="term" value="F:oxidoreductase activity"/>
    <property type="evidence" value="ECO:0007669"/>
    <property type="project" value="UniProtKB-KW"/>
</dbReference>
<reference evidence="5 6" key="1">
    <citation type="submission" date="2016-11" db="EMBL/GenBank/DDBJ databases">
        <title>Draft Genome Sequences of Nine Cyanobacterial Strains from Diverse Habitats.</title>
        <authorList>
            <person name="Zhu T."/>
            <person name="Hou S."/>
            <person name="Lu X."/>
            <person name="Hess W.R."/>
        </authorList>
    </citation>
    <scope>NUCLEOTIDE SEQUENCE [LARGE SCALE GENOMIC DNA]</scope>
    <source>
        <strain evidence="5 6">NIES-593</strain>
    </source>
</reference>
<dbReference type="Pfam" id="PF22725">
    <property type="entry name" value="GFO_IDH_MocA_C3"/>
    <property type="match status" value="1"/>
</dbReference>
<keyword evidence="6" id="KW-1185">Reference proteome</keyword>
<evidence type="ECO:0000259" key="3">
    <source>
        <dbReference type="Pfam" id="PF01408"/>
    </source>
</evidence>
<dbReference type="GO" id="GO:0000166">
    <property type="term" value="F:nucleotide binding"/>
    <property type="evidence" value="ECO:0007669"/>
    <property type="project" value="InterPro"/>
</dbReference>
<dbReference type="InterPro" id="IPR050984">
    <property type="entry name" value="Gfo/Idh/MocA_domain"/>
</dbReference>
<dbReference type="RefSeq" id="WP_073600728.1">
    <property type="nucleotide sequence ID" value="NZ_MRCB01000024.1"/>
</dbReference>
<evidence type="ECO:0000313" key="6">
    <source>
        <dbReference type="Proteomes" id="UP000186868"/>
    </source>
</evidence>
<organism evidence="5 6">
    <name type="scientific">Hydrococcus rivularis NIES-593</name>
    <dbReference type="NCBI Taxonomy" id="1921803"/>
    <lineage>
        <taxon>Bacteria</taxon>
        <taxon>Bacillati</taxon>
        <taxon>Cyanobacteriota</taxon>
        <taxon>Cyanophyceae</taxon>
        <taxon>Pleurocapsales</taxon>
        <taxon>Hydrococcaceae</taxon>
        <taxon>Hydrococcus</taxon>
    </lineage>
</organism>
<dbReference type="InterPro" id="IPR000683">
    <property type="entry name" value="Gfo/Idh/MocA-like_OxRdtase_N"/>
</dbReference>
<evidence type="ECO:0000256" key="2">
    <source>
        <dbReference type="ARBA" id="ARBA00023002"/>
    </source>
</evidence>
<keyword evidence="2" id="KW-0560">Oxidoreductase</keyword>
<evidence type="ECO:0000259" key="4">
    <source>
        <dbReference type="Pfam" id="PF22725"/>
    </source>
</evidence>
<sequence length="371" mass="41665">MVSTSQPIRWGILGTGFIAQKFADGLRSVPEAQLWAVGSRTLASAQKFAHQFNVPKVYGSYSDLVNDPTIDVVYVATPHIYHKENCISSLKARKAVLCEKPFTVNAREAKEVITLAREQKLFCMEAMWMRFMPLIQKVKQIVDRGDIGEIRLFTAEFGYPTQFDPNNRFFKLELGGGALLDRGVYPLSLAFFLFGPPNQISGQACKGNSGVDEQSAMLLTYESSMLAILSSTLNTYGSNSAIITGTRGKIVIHEPFYEPERISLIKFPDSPVVSTAKYCVNSSRLKQKLITLMKRNLLVKSLVSKLRYPTTTFSHANESNGLSYQAVEVVRCLKNGERESPIMPLDHTLKIMETMDVLRQQWNLKYPQDID</sequence>
<dbReference type="Gene3D" id="3.30.360.10">
    <property type="entry name" value="Dihydrodipicolinate Reductase, domain 2"/>
    <property type="match status" value="1"/>
</dbReference>
<comment type="caution">
    <text evidence="5">The sequence shown here is derived from an EMBL/GenBank/DDBJ whole genome shotgun (WGS) entry which is preliminary data.</text>
</comment>
<dbReference type="SUPFAM" id="SSF55347">
    <property type="entry name" value="Glyceraldehyde-3-phosphate dehydrogenase-like, C-terminal domain"/>
    <property type="match status" value="1"/>
</dbReference>
<dbReference type="Proteomes" id="UP000186868">
    <property type="component" value="Unassembled WGS sequence"/>
</dbReference>
<proteinExistence type="inferred from homology"/>
<dbReference type="PANTHER" id="PTHR22604">
    <property type="entry name" value="OXIDOREDUCTASES"/>
    <property type="match status" value="1"/>
</dbReference>
<comment type="similarity">
    <text evidence="1">Belongs to the Gfo/Idh/MocA family.</text>
</comment>
<dbReference type="AlphaFoldDB" id="A0A1U7HBL2"/>
<dbReference type="PANTHER" id="PTHR22604:SF105">
    <property type="entry name" value="TRANS-1,2-DIHYDROBENZENE-1,2-DIOL DEHYDROGENASE"/>
    <property type="match status" value="1"/>
</dbReference>
<evidence type="ECO:0000313" key="5">
    <source>
        <dbReference type="EMBL" id="OKH20963.1"/>
    </source>
</evidence>
<protein>
    <submittedName>
        <fullName evidence="5">Dehydrogenase</fullName>
    </submittedName>
</protein>
<dbReference type="EMBL" id="MRCB01000024">
    <property type="protein sequence ID" value="OKH20963.1"/>
    <property type="molecule type" value="Genomic_DNA"/>
</dbReference>
<feature type="domain" description="Gfo/Idh/MocA-like oxidoreductase N-terminal" evidence="3">
    <location>
        <begin position="8"/>
        <end position="124"/>
    </location>
</feature>
<evidence type="ECO:0000256" key="1">
    <source>
        <dbReference type="ARBA" id="ARBA00010928"/>
    </source>
</evidence>
<dbReference type="Pfam" id="PF01408">
    <property type="entry name" value="GFO_IDH_MocA"/>
    <property type="match status" value="1"/>
</dbReference>
<dbReference type="Gene3D" id="3.40.50.720">
    <property type="entry name" value="NAD(P)-binding Rossmann-like Domain"/>
    <property type="match status" value="1"/>
</dbReference>
<gene>
    <name evidence="5" type="ORF">NIES593_17030</name>
</gene>
<accession>A0A1U7HBL2</accession>
<dbReference type="InterPro" id="IPR036291">
    <property type="entry name" value="NAD(P)-bd_dom_sf"/>
</dbReference>
<dbReference type="InterPro" id="IPR055170">
    <property type="entry name" value="GFO_IDH_MocA-like_dom"/>
</dbReference>
<name>A0A1U7HBL2_9CYAN</name>
<dbReference type="STRING" id="1921803.NIES593_17030"/>
<dbReference type="OrthoDB" id="9815825at2"/>
<feature type="domain" description="GFO/IDH/MocA-like oxidoreductase" evidence="4">
    <location>
        <begin position="135"/>
        <end position="250"/>
    </location>
</feature>
<dbReference type="SUPFAM" id="SSF51735">
    <property type="entry name" value="NAD(P)-binding Rossmann-fold domains"/>
    <property type="match status" value="1"/>
</dbReference>